<evidence type="ECO:0000313" key="1">
    <source>
        <dbReference type="EMBL" id="MPW26429.1"/>
    </source>
</evidence>
<evidence type="ECO:0000313" key="2">
    <source>
        <dbReference type="Proteomes" id="UP000440004"/>
    </source>
</evidence>
<dbReference type="AlphaFoldDB" id="A0A6A7KA62"/>
<dbReference type="EMBL" id="WHNX01000018">
    <property type="protein sequence ID" value="MPW26429.1"/>
    <property type="molecule type" value="Genomic_DNA"/>
</dbReference>
<protein>
    <submittedName>
        <fullName evidence="1">Uncharacterized protein</fullName>
    </submittedName>
</protein>
<name>A0A6A7KA62_9FIRM</name>
<keyword evidence="2" id="KW-1185">Reference proteome</keyword>
<proteinExistence type="predicted"/>
<reference evidence="1 2" key="1">
    <citation type="submission" date="2019-10" db="EMBL/GenBank/DDBJ databases">
        <title>Alkalibaculum tamaniensis sp.nov., a new alkaliphilic acetogen, isolated on methoxylated aromatics from a mud volcano.</title>
        <authorList>
            <person name="Khomyakova M.A."/>
            <person name="Merkel A.Y."/>
            <person name="Bonch-Osmolovskaya E.A."/>
            <person name="Slobodkin A.I."/>
        </authorList>
    </citation>
    <scope>NUCLEOTIDE SEQUENCE [LARGE SCALE GENOMIC DNA]</scope>
    <source>
        <strain evidence="1 2">M08DMB</strain>
    </source>
</reference>
<gene>
    <name evidence="1" type="ORF">GC105_11575</name>
</gene>
<dbReference type="Proteomes" id="UP000440004">
    <property type="component" value="Unassembled WGS sequence"/>
</dbReference>
<organism evidence="1 2">
    <name type="scientific">Alkalibaculum sporogenes</name>
    <dbReference type="NCBI Taxonomy" id="2655001"/>
    <lineage>
        <taxon>Bacteria</taxon>
        <taxon>Bacillati</taxon>
        <taxon>Bacillota</taxon>
        <taxon>Clostridia</taxon>
        <taxon>Eubacteriales</taxon>
        <taxon>Eubacteriaceae</taxon>
        <taxon>Alkalibaculum</taxon>
    </lineage>
</organism>
<accession>A0A6A7KA62</accession>
<comment type="caution">
    <text evidence="1">The sequence shown here is derived from an EMBL/GenBank/DDBJ whole genome shotgun (WGS) entry which is preliminary data.</text>
</comment>
<sequence length="92" mass="10412">MIRITFIDGEHIDISRDTTLIGINNSSRNKRDETFYLQQEYNSIVDNGLSLLTTDERLGITGFILSFDCFTLGESENETIYLKSAVKSISVI</sequence>
<dbReference type="RefSeq" id="WP_152804923.1">
    <property type="nucleotide sequence ID" value="NZ_WHNX01000018.1"/>
</dbReference>